<accession>A0A9P6HDT6</accession>
<dbReference type="Pfam" id="PF25459">
    <property type="entry name" value="AIM3_BBC1_C"/>
    <property type="match status" value="1"/>
</dbReference>
<dbReference type="InterPro" id="IPR057402">
    <property type="entry name" value="AIM3_BBC1_C"/>
</dbReference>
<dbReference type="EMBL" id="WIUZ02000010">
    <property type="protein sequence ID" value="KAF9783163.1"/>
    <property type="molecule type" value="Genomic_DNA"/>
</dbReference>
<evidence type="ECO:0000313" key="4">
    <source>
        <dbReference type="Proteomes" id="UP000736335"/>
    </source>
</evidence>
<proteinExistence type="predicted"/>
<comment type="caution">
    <text evidence="3">The sequence shown here is derived from an EMBL/GenBank/DDBJ whole genome shotgun (WGS) entry which is preliminary data.</text>
</comment>
<feature type="domain" description="BBC1/AIM3 cysteine proteinase-fold" evidence="2">
    <location>
        <begin position="53"/>
        <end position="221"/>
    </location>
</feature>
<organism evidence="3 4">
    <name type="scientific">Thelephora terrestris</name>
    <dbReference type="NCBI Taxonomy" id="56493"/>
    <lineage>
        <taxon>Eukaryota</taxon>
        <taxon>Fungi</taxon>
        <taxon>Dikarya</taxon>
        <taxon>Basidiomycota</taxon>
        <taxon>Agaricomycotina</taxon>
        <taxon>Agaricomycetes</taxon>
        <taxon>Thelephorales</taxon>
        <taxon>Thelephoraceae</taxon>
        <taxon>Thelephora</taxon>
    </lineage>
</organism>
<reference evidence="3" key="1">
    <citation type="journal article" date="2020" name="Nat. Commun.">
        <title>Large-scale genome sequencing of mycorrhizal fungi provides insights into the early evolution of symbiotic traits.</title>
        <authorList>
            <person name="Miyauchi S."/>
            <person name="Kiss E."/>
            <person name="Kuo A."/>
            <person name="Drula E."/>
            <person name="Kohler A."/>
            <person name="Sanchez-Garcia M."/>
            <person name="Morin E."/>
            <person name="Andreopoulos B."/>
            <person name="Barry K.W."/>
            <person name="Bonito G."/>
            <person name="Buee M."/>
            <person name="Carver A."/>
            <person name="Chen C."/>
            <person name="Cichocki N."/>
            <person name="Clum A."/>
            <person name="Culley D."/>
            <person name="Crous P.W."/>
            <person name="Fauchery L."/>
            <person name="Girlanda M."/>
            <person name="Hayes R.D."/>
            <person name="Keri Z."/>
            <person name="LaButti K."/>
            <person name="Lipzen A."/>
            <person name="Lombard V."/>
            <person name="Magnuson J."/>
            <person name="Maillard F."/>
            <person name="Murat C."/>
            <person name="Nolan M."/>
            <person name="Ohm R.A."/>
            <person name="Pangilinan J."/>
            <person name="Pereira M.F."/>
            <person name="Perotto S."/>
            <person name="Peter M."/>
            <person name="Pfister S."/>
            <person name="Riley R."/>
            <person name="Sitrit Y."/>
            <person name="Stielow J.B."/>
            <person name="Szollosi G."/>
            <person name="Zifcakova L."/>
            <person name="Stursova M."/>
            <person name="Spatafora J.W."/>
            <person name="Tedersoo L."/>
            <person name="Vaario L.M."/>
            <person name="Yamada A."/>
            <person name="Yan M."/>
            <person name="Wang P."/>
            <person name="Xu J."/>
            <person name="Bruns T."/>
            <person name="Baldrian P."/>
            <person name="Vilgalys R."/>
            <person name="Dunand C."/>
            <person name="Henrissat B."/>
            <person name="Grigoriev I.V."/>
            <person name="Hibbett D."/>
            <person name="Nagy L.G."/>
            <person name="Martin F.M."/>
        </authorList>
    </citation>
    <scope>NUCLEOTIDE SEQUENCE</scope>
    <source>
        <strain evidence="3">UH-Tt-Lm1</strain>
    </source>
</reference>
<sequence length="222" mass="24266">MTMSQWELPPIPSSSLDMEPSVADISASSWSESFDTEETPQEKTAEPSSKERRQSASQMTADQLMTIWGRVGIQVCEVAVQLFEKSKKKLIGDGTYIGFVNAVLDIVPNASVVEENASSFGYPIYVQTGSSVTKRAADIMPGDIVMLQDAKLKGHKGIQTYNQTVGEGTPVVAVVGEYEPKKSKLKAYQASQHVGHQTVETVSYRLDDLKSGSIKIFRVLES</sequence>
<dbReference type="AlphaFoldDB" id="A0A9P6HDT6"/>
<dbReference type="Proteomes" id="UP000736335">
    <property type="component" value="Unassembled WGS sequence"/>
</dbReference>
<evidence type="ECO:0000313" key="3">
    <source>
        <dbReference type="EMBL" id="KAF9783163.1"/>
    </source>
</evidence>
<evidence type="ECO:0000256" key="1">
    <source>
        <dbReference type="SAM" id="MobiDB-lite"/>
    </source>
</evidence>
<keyword evidence="4" id="KW-1185">Reference proteome</keyword>
<protein>
    <recommendedName>
        <fullName evidence="2">BBC1/AIM3 cysteine proteinase-fold domain-containing protein</fullName>
    </recommendedName>
</protein>
<feature type="region of interest" description="Disordered" evidence="1">
    <location>
        <begin position="1"/>
        <end position="58"/>
    </location>
</feature>
<dbReference type="OrthoDB" id="207120at2759"/>
<reference evidence="3" key="2">
    <citation type="submission" date="2020-11" db="EMBL/GenBank/DDBJ databases">
        <authorList>
            <consortium name="DOE Joint Genome Institute"/>
            <person name="Kuo A."/>
            <person name="Miyauchi S."/>
            <person name="Kiss E."/>
            <person name="Drula E."/>
            <person name="Kohler A."/>
            <person name="Sanchez-Garcia M."/>
            <person name="Andreopoulos B."/>
            <person name="Barry K.W."/>
            <person name="Bonito G."/>
            <person name="Buee M."/>
            <person name="Carver A."/>
            <person name="Chen C."/>
            <person name="Cichocki N."/>
            <person name="Clum A."/>
            <person name="Culley D."/>
            <person name="Crous P.W."/>
            <person name="Fauchery L."/>
            <person name="Girlanda M."/>
            <person name="Hayes R."/>
            <person name="Keri Z."/>
            <person name="Labutti K."/>
            <person name="Lipzen A."/>
            <person name="Lombard V."/>
            <person name="Magnuson J."/>
            <person name="Maillard F."/>
            <person name="Morin E."/>
            <person name="Murat C."/>
            <person name="Nolan M."/>
            <person name="Ohm R."/>
            <person name="Pangilinan J."/>
            <person name="Pereira M."/>
            <person name="Perotto S."/>
            <person name="Peter M."/>
            <person name="Riley R."/>
            <person name="Sitrit Y."/>
            <person name="Stielow B."/>
            <person name="Szollosi G."/>
            <person name="Zifcakova L."/>
            <person name="Stursova M."/>
            <person name="Spatafora J.W."/>
            <person name="Tedersoo L."/>
            <person name="Vaario L.-M."/>
            <person name="Yamada A."/>
            <person name="Yan M."/>
            <person name="Wang P."/>
            <person name="Xu J."/>
            <person name="Bruns T."/>
            <person name="Baldrian P."/>
            <person name="Vilgalys R."/>
            <person name="Henrissat B."/>
            <person name="Grigoriev I.V."/>
            <person name="Hibbett D."/>
            <person name="Nagy L.G."/>
            <person name="Martin F.M."/>
        </authorList>
    </citation>
    <scope>NUCLEOTIDE SEQUENCE</scope>
    <source>
        <strain evidence="3">UH-Tt-Lm1</strain>
    </source>
</reference>
<gene>
    <name evidence="3" type="ORF">BJ322DRAFT_1008449</name>
</gene>
<evidence type="ECO:0000259" key="2">
    <source>
        <dbReference type="Pfam" id="PF25459"/>
    </source>
</evidence>
<feature type="compositionally biased region" description="Basic and acidic residues" evidence="1">
    <location>
        <begin position="40"/>
        <end position="54"/>
    </location>
</feature>
<name>A0A9P6HDT6_9AGAM</name>